<organism evidence="1">
    <name type="scientific">Aureoumbra lagunensis</name>
    <dbReference type="NCBI Taxonomy" id="44058"/>
    <lineage>
        <taxon>Eukaryota</taxon>
        <taxon>Sar</taxon>
        <taxon>Stramenopiles</taxon>
        <taxon>Ochrophyta</taxon>
        <taxon>Pelagophyceae</taxon>
        <taxon>Pelagomonadales</taxon>
        <taxon>Aureoumbra</taxon>
    </lineage>
</organism>
<accession>A0A7S3NKJ3</accession>
<dbReference type="AlphaFoldDB" id="A0A7S3NKJ3"/>
<gene>
    <name evidence="1" type="ORF">ALAG00032_LOCUS7370</name>
</gene>
<evidence type="ECO:0000313" key="1">
    <source>
        <dbReference type="EMBL" id="CAE0366623.1"/>
    </source>
</evidence>
<proteinExistence type="predicted"/>
<dbReference type="EMBL" id="HBIJ01010740">
    <property type="protein sequence ID" value="CAE0366623.1"/>
    <property type="molecule type" value="Transcribed_RNA"/>
</dbReference>
<reference evidence="1" key="1">
    <citation type="submission" date="2021-01" db="EMBL/GenBank/DDBJ databases">
        <authorList>
            <person name="Corre E."/>
            <person name="Pelletier E."/>
            <person name="Niang G."/>
            <person name="Scheremetjew M."/>
            <person name="Finn R."/>
            <person name="Kale V."/>
            <person name="Holt S."/>
            <person name="Cochrane G."/>
            <person name="Meng A."/>
            <person name="Brown T."/>
            <person name="Cohen L."/>
        </authorList>
    </citation>
    <scope>NUCLEOTIDE SEQUENCE</scope>
    <source>
        <strain evidence="1">CCMP1510</strain>
    </source>
</reference>
<sequence>MKKCAQALRGTCSIEFRPNQTCFTTIFDARRPPKVMSTHSILNLRIDTTTSNTITYKEQTIFRPPQDTTFICGIDDSASQRYWLTTAFEKFGYQTKIWGQYASDLDSFVSDACALISTYSYHRFIFFIDRHLHYPSSQCTQVSGIQLGSNLMLQLKKLGLLHRSLILLRSADDDAPLNSNLHGFISKDILSADRCLYAILPFWNNHFTS</sequence>
<protein>
    <submittedName>
        <fullName evidence="1">Uncharacterized protein</fullName>
    </submittedName>
</protein>
<name>A0A7S3NKJ3_9STRA</name>